<dbReference type="EMBL" id="CP000474">
    <property type="protein sequence ID" value="ABM07332.1"/>
    <property type="molecule type" value="Genomic_DNA"/>
</dbReference>
<reference evidence="1 2" key="1">
    <citation type="journal article" date="2006" name="PLoS Genet.">
        <title>Secrets of soil survival revealed by the genome sequence of Arthrobacter aurescens TC1.</title>
        <authorList>
            <person name="Mongodin E.F."/>
            <person name="Shapir N."/>
            <person name="Daugherty S.C."/>
            <person name="DeBoy R.T."/>
            <person name="Emerson J.B."/>
            <person name="Shvartzbeyn A."/>
            <person name="Radune D."/>
            <person name="Vamathevan J."/>
            <person name="Riggs F."/>
            <person name="Grinberg V."/>
            <person name="Khouri H."/>
            <person name="Wackett L.P."/>
            <person name="Nelson K.E."/>
            <person name="Sadowsky M.J."/>
        </authorList>
    </citation>
    <scope>NUCLEOTIDE SEQUENCE [LARGE SCALE GENOMIC DNA]</scope>
    <source>
        <strain evidence="1 2">TC1</strain>
    </source>
</reference>
<dbReference type="InterPro" id="IPR047990">
    <property type="entry name" value="DLW39-like"/>
</dbReference>
<dbReference type="KEGG" id="aau:AAur_0010"/>
<keyword evidence="2" id="KW-1185">Reference proteome</keyword>
<gene>
    <name evidence="1" type="ordered locus">AAur_0010</name>
</gene>
<dbReference type="STRING" id="290340.AAur_0010"/>
<proteinExistence type="predicted"/>
<name>A1R0T0_PAEAT</name>
<protein>
    <submittedName>
        <fullName evidence="1">Uncharacterized protein</fullName>
    </submittedName>
</protein>
<accession>A1R0T0</accession>
<dbReference type="HOGENOM" id="CLU_213427_3_0_11"/>
<dbReference type="AlphaFoldDB" id="A1R0T0"/>
<evidence type="ECO:0000313" key="2">
    <source>
        <dbReference type="Proteomes" id="UP000000637"/>
    </source>
</evidence>
<sequence length="41" mass="4447">MLVKKLLVVVAAVVAGVLAYKKAQESEARKDVWSKSTDTVD</sequence>
<dbReference type="NCBIfam" id="NF038356">
    <property type="entry name" value="actino_DLW39"/>
    <property type="match status" value="1"/>
</dbReference>
<dbReference type="Proteomes" id="UP000000637">
    <property type="component" value="Chromosome"/>
</dbReference>
<evidence type="ECO:0000313" key="1">
    <source>
        <dbReference type="EMBL" id="ABM07332.1"/>
    </source>
</evidence>
<organism evidence="1 2">
    <name type="scientific">Paenarthrobacter aurescens (strain TC1)</name>
    <dbReference type="NCBI Taxonomy" id="290340"/>
    <lineage>
        <taxon>Bacteria</taxon>
        <taxon>Bacillati</taxon>
        <taxon>Actinomycetota</taxon>
        <taxon>Actinomycetes</taxon>
        <taxon>Micrococcales</taxon>
        <taxon>Micrococcaceae</taxon>
        <taxon>Paenarthrobacter</taxon>
    </lineage>
</organism>